<feature type="domain" description="PNPLA" evidence="3">
    <location>
        <begin position="5"/>
        <end position="198"/>
    </location>
</feature>
<dbReference type="Gene3D" id="3.40.1090.10">
    <property type="entry name" value="Cytosolic phospholipase A2 catalytic domain"/>
    <property type="match status" value="2"/>
</dbReference>
<reference evidence="4 5" key="1">
    <citation type="submission" date="2019-07" db="EMBL/GenBank/DDBJ databases">
        <title>Whole genome shotgun sequence of Cerasibacillus quisquiliarum NBRC 102429.</title>
        <authorList>
            <person name="Hosoyama A."/>
            <person name="Uohara A."/>
            <person name="Ohji S."/>
            <person name="Ichikawa N."/>
        </authorList>
    </citation>
    <scope>NUCLEOTIDE SEQUENCE [LARGE SCALE GENOMIC DNA]</scope>
    <source>
        <strain evidence="4 5">NBRC 102429</strain>
    </source>
</reference>
<sequence length="299" mass="33740">MKIDAVFSGGGVKAYAFLGALEEIYGANLTIKRVAGTSAGAILASFLAAGYSLIEIERHLKYLNLKKLLDPPRLVSIIPGSKWIFLYFQMGLYRGKKLESWIEHILAEKGIHTFGDLKSDDLKVVASDLTLGRLVVIPDDLERLYGMKPETFSVAKAVRMSAGFPFFFMPDRIYGKRGTVSIIVDGGLLSNFPLWIFDQNKANSKTLKRPVLGVKLSESVEQTQPKKIKHALDLFLALFATMKQAHDARYISKDHERHIIFIPVHEVEAIDFNLSHKTIEELKKKGKYYARNFLKSWPH</sequence>
<comment type="caution">
    <text evidence="2">Lacks conserved residue(s) required for the propagation of feature annotation.</text>
</comment>
<dbReference type="GO" id="GO:0016787">
    <property type="term" value="F:hydrolase activity"/>
    <property type="evidence" value="ECO:0007669"/>
    <property type="project" value="UniProtKB-UniRule"/>
</dbReference>
<feature type="short sequence motif" description="DGA/G" evidence="2">
    <location>
        <begin position="185"/>
        <end position="187"/>
    </location>
</feature>
<evidence type="ECO:0000313" key="4">
    <source>
        <dbReference type="EMBL" id="GEN31122.1"/>
    </source>
</evidence>
<dbReference type="Proteomes" id="UP000321491">
    <property type="component" value="Unassembled WGS sequence"/>
</dbReference>
<evidence type="ECO:0000256" key="1">
    <source>
        <dbReference type="ARBA" id="ARBA00023098"/>
    </source>
</evidence>
<dbReference type="PROSITE" id="PS51635">
    <property type="entry name" value="PNPLA"/>
    <property type="match status" value="1"/>
</dbReference>
<dbReference type="SUPFAM" id="SSF52151">
    <property type="entry name" value="FabD/lysophospholipase-like"/>
    <property type="match status" value="1"/>
</dbReference>
<dbReference type="Pfam" id="PF01734">
    <property type="entry name" value="Patatin"/>
    <property type="match status" value="1"/>
</dbReference>
<comment type="caution">
    <text evidence="4">The sequence shown here is derived from an EMBL/GenBank/DDBJ whole genome shotgun (WGS) entry which is preliminary data.</text>
</comment>
<accession>A0A511V1A4</accession>
<dbReference type="InterPro" id="IPR002641">
    <property type="entry name" value="PNPLA_dom"/>
</dbReference>
<dbReference type="EMBL" id="BJXW01000012">
    <property type="protein sequence ID" value="GEN31122.1"/>
    <property type="molecule type" value="Genomic_DNA"/>
</dbReference>
<proteinExistence type="predicted"/>
<feature type="active site" description="Proton acceptor" evidence="2">
    <location>
        <position position="185"/>
    </location>
</feature>
<keyword evidence="2" id="KW-0442">Lipid degradation</keyword>
<evidence type="ECO:0000256" key="2">
    <source>
        <dbReference type="PROSITE-ProRule" id="PRU01161"/>
    </source>
</evidence>
<dbReference type="CDD" id="cd07207">
    <property type="entry name" value="Pat_ExoU_VipD_like"/>
    <property type="match status" value="1"/>
</dbReference>
<protein>
    <recommendedName>
        <fullName evidence="3">PNPLA domain-containing protein</fullName>
    </recommendedName>
</protein>
<feature type="active site" description="Nucleophile" evidence="2">
    <location>
        <position position="38"/>
    </location>
</feature>
<dbReference type="PANTHER" id="PTHR46394">
    <property type="entry name" value="ANNEXIN"/>
    <property type="match status" value="1"/>
</dbReference>
<gene>
    <name evidence="4" type="primary">yqhO</name>
    <name evidence="4" type="ORF">CQU01_13600</name>
</gene>
<organism evidence="4 5">
    <name type="scientific">Cerasibacillus quisquiliarum</name>
    <dbReference type="NCBI Taxonomy" id="227865"/>
    <lineage>
        <taxon>Bacteria</taxon>
        <taxon>Bacillati</taxon>
        <taxon>Bacillota</taxon>
        <taxon>Bacilli</taxon>
        <taxon>Bacillales</taxon>
        <taxon>Bacillaceae</taxon>
        <taxon>Cerasibacillus</taxon>
    </lineage>
</organism>
<keyword evidence="1 2" id="KW-0443">Lipid metabolism</keyword>
<feature type="short sequence motif" description="GXSXG" evidence="2">
    <location>
        <begin position="36"/>
        <end position="40"/>
    </location>
</feature>
<dbReference type="InterPro" id="IPR052580">
    <property type="entry name" value="Lipid_Hydrolase"/>
</dbReference>
<dbReference type="AlphaFoldDB" id="A0A511V1A4"/>
<name>A0A511V1A4_9BACI</name>
<dbReference type="PANTHER" id="PTHR46394:SF1">
    <property type="entry name" value="PNPLA DOMAIN-CONTAINING PROTEIN"/>
    <property type="match status" value="1"/>
</dbReference>
<keyword evidence="2" id="KW-0378">Hydrolase</keyword>
<dbReference type="RefSeq" id="WP_146937028.1">
    <property type="nucleotide sequence ID" value="NZ_BJXW01000012.1"/>
</dbReference>
<evidence type="ECO:0000259" key="3">
    <source>
        <dbReference type="PROSITE" id="PS51635"/>
    </source>
</evidence>
<evidence type="ECO:0000313" key="5">
    <source>
        <dbReference type="Proteomes" id="UP000321491"/>
    </source>
</evidence>
<dbReference type="InterPro" id="IPR016035">
    <property type="entry name" value="Acyl_Trfase/lysoPLipase"/>
</dbReference>
<dbReference type="GO" id="GO:0016042">
    <property type="term" value="P:lipid catabolic process"/>
    <property type="evidence" value="ECO:0007669"/>
    <property type="project" value="UniProtKB-UniRule"/>
</dbReference>
<keyword evidence="5" id="KW-1185">Reference proteome</keyword>
<dbReference type="OrthoDB" id="9770965at2"/>